<sequence>MSGKMMKKDKGTFIVKIHECQNATWQGSVLWVEEQQEQYFRSALELLKLIDGAISGIEENIAEGGSHEEK</sequence>
<evidence type="ECO:0000313" key="2">
    <source>
        <dbReference type="Proteomes" id="UP000289794"/>
    </source>
</evidence>
<name>A0A4P6LU91_9FIRM</name>
<protein>
    <submittedName>
        <fullName evidence="1">Uncharacterized protein</fullName>
    </submittedName>
</protein>
<gene>
    <name evidence="1" type="ORF">PMF13cell1_01079</name>
</gene>
<dbReference type="AlphaFoldDB" id="A0A4P6LU91"/>
<dbReference type="EMBL" id="CP035945">
    <property type="protein sequence ID" value="QBE95556.1"/>
    <property type="molecule type" value="Genomic_DNA"/>
</dbReference>
<dbReference type="RefSeq" id="WP_330369544.1">
    <property type="nucleotide sequence ID" value="NZ_AP031416.1"/>
</dbReference>
<proteinExistence type="predicted"/>
<reference evidence="1 2" key="1">
    <citation type="submission" date="2019-01" db="EMBL/GenBank/DDBJ databases">
        <title>PMF-metabolizing Aryl O-demethylase.</title>
        <authorList>
            <person name="Kim M."/>
        </authorList>
    </citation>
    <scope>NUCLEOTIDE SEQUENCE [LARGE SCALE GENOMIC DNA]</scope>
    <source>
        <strain evidence="1 2">PMF1</strain>
    </source>
</reference>
<evidence type="ECO:0000313" key="1">
    <source>
        <dbReference type="EMBL" id="QBE95556.1"/>
    </source>
</evidence>
<accession>A0A4P6LU91</accession>
<dbReference type="KEGG" id="bpro:PMF13cell1_01079"/>
<organism evidence="1 2">
    <name type="scientific">Blautia producta</name>
    <dbReference type="NCBI Taxonomy" id="33035"/>
    <lineage>
        <taxon>Bacteria</taxon>
        <taxon>Bacillati</taxon>
        <taxon>Bacillota</taxon>
        <taxon>Clostridia</taxon>
        <taxon>Lachnospirales</taxon>
        <taxon>Lachnospiraceae</taxon>
        <taxon>Blautia</taxon>
    </lineage>
</organism>
<dbReference type="GeneID" id="75052761"/>
<dbReference type="Proteomes" id="UP000289794">
    <property type="component" value="Chromosome"/>
</dbReference>